<organism evidence="1 2">
    <name type="scientific">Mycolicibacterium obuense</name>
    <dbReference type="NCBI Taxonomy" id="1807"/>
    <lineage>
        <taxon>Bacteria</taxon>
        <taxon>Bacillati</taxon>
        <taxon>Actinomycetota</taxon>
        <taxon>Actinomycetes</taxon>
        <taxon>Mycobacteriales</taxon>
        <taxon>Mycobacteriaceae</taxon>
        <taxon>Mycolicibacterium</taxon>
    </lineage>
</organism>
<dbReference type="EMBL" id="JYNU01000037">
    <property type="protein sequence ID" value="KMO71838.1"/>
    <property type="molecule type" value="Genomic_DNA"/>
</dbReference>
<sequence length="56" mass="6228">MVAAKDVIDFEGMNYADIASGRRSAEPHYDPPTPVAELVEPLDADGAPFQLLWRKR</sequence>
<dbReference type="PATRIC" id="fig|1807.14.peg.4220"/>
<name>A0A0J6VQT0_9MYCO</name>
<protein>
    <submittedName>
        <fullName evidence="1">Uncharacterized protein</fullName>
    </submittedName>
</protein>
<dbReference type="Proteomes" id="UP000036313">
    <property type="component" value="Unassembled WGS sequence"/>
</dbReference>
<dbReference type="AlphaFoldDB" id="A0A0J6VQT0"/>
<proteinExistence type="predicted"/>
<reference evidence="1 2" key="1">
    <citation type="journal article" date="2015" name="Genome Biol. Evol.">
        <title>Characterization of Three Mycobacterium spp. with Potential Use in Bioremediation by Genome Sequencing and Comparative Genomics.</title>
        <authorList>
            <person name="Das S."/>
            <person name="Pettersson B.M."/>
            <person name="Behra P.R."/>
            <person name="Ramesh M."/>
            <person name="Dasgupta S."/>
            <person name="Bhattacharya A."/>
            <person name="Kirsebom L.A."/>
        </authorList>
    </citation>
    <scope>NUCLEOTIDE SEQUENCE [LARGE SCALE GENOMIC DNA]</scope>
    <source>
        <strain evidence="1 2">DSM 44075</strain>
    </source>
</reference>
<evidence type="ECO:0000313" key="2">
    <source>
        <dbReference type="Proteomes" id="UP000036313"/>
    </source>
</evidence>
<accession>A0A0J6VQT0</accession>
<comment type="caution">
    <text evidence="1">The sequence shown here is derived from an EMBL/GenBank/DDBJ whole genome shotgun (WGS) entry which is preliminary data.</text>
</comment>
<gene>
    <name evidence="1" type="ORF">MOBUDSM44075_04190</name>
</gene>
<evidence type="ECO:0000313" key="1">
    <source>
        <dbReference type="EMBL" id="KMO71838.1"/>
    </source>
</evidence>